<dbReference type="InterPro" id="IPR003591">
    <property type="entry name" value="Leu-rich_rpt_typical-subtyp"/>
</dbReference>
<dbReference type="PANTHER" id="PTHR24369">
    <property type="entry name" value="ANTIGEN BSP, PUTATIVE-RELATED"/>
    <property type="match status" value="1"/>
</dbReference>
<dbReference type="Pfam" id="PF13855">
    <property type="entry name" value="LRR_8"/>
    <property type="match status" value="1"/>
</dbReference>
<dbReference type="FunFam" id="3.80.10.10:FF:000002">
    <property type="entry name" value="Slit guidance ligand 2"/>
    <property type="match status" value="1"/>
</dbReference>
<keyword evidence="7" id="KW-1015">Disulfide bond</keyword>
<dbReference type="InterPro" id="IPR050541">
    <property type="entry name" value="LRR_TM_domain-containing"/>
</dbReference>
<reference evidence="11" key="1">
    <citation type="submission" date="2020-11" db="EMBL/GenBank/DDBJ databases">
        <authorList>
            <person name="Tran Van P."/>
        </authorList>
    </citation>
    <scope>NUCLEOTIDE SEQUENCE</scope>
</reference>
<dbReference type="GO" id="GO:0005886">
    <property type="term" value="C:plasma membrane"/>
    <property type="evidence" value="ECO:0007669"/>
    <property type="project" value="TreeGrafter"/>
</dbReference>
<organism evidence="11">
    <name type="scientific">Medioppia subpectinata</name>
    <dbReference type="NCBI Taxonomy" id="1979941"/>
    <lineage>
        <taxon>Eukaryota</taxon>
        <taxon>Metazoa</taxon>
        <taxon>Ecdysozoa</taxon>
        <taxon>Arthropoda</taxon>
        <taxon>Chelicerata</taxon>
        <taxon>Arachnida</taxon>
        <taxon>Acari</taxon>
        <taxon>Acariformes</taxon>
        <taxon>Sarcoptiformes</taxon>
        <taxon>Oribatida</taxon>
        <taxon>Brachypylina</taxon>
        <taxon>Oppioidea</taxon>
        <taxon>Oppiidae</taxon>
        <taxon>Medioppia</taxon>
    </lineage>
</organism>
<keyword evidence="3" id="KW-0964">Secreted</keyword>
<proteinExistence type="predicted"/>
<evidence type="ECO:0000256" key="7">
    <source>
        <dbReference type="ARBA" id="ARBA00023157"/>
    </source>
</evidence>
<dbReference type="InterPro" id="IPR032675">
    <property type="entry name" value="LRR_dom_sf"/>
</dbReference>
<dbReference type="SUPFAM" id="SSF52058">
    <property type="entry name" value="L domain-like"/>
    <property type="match status" value="1"/>
</dbReference>
<accession>A0A7R9KIV1</accession>
<feature type="signal peptide" evidence="8">
    <location>
        <begin position="1"/>
        <end position="22"/>
    </location>
</feature>
<feature type="domain" description="LRRNT" evidence="9">
    <location>
        <begin position="33"/>
        <end position="65"/>
    </location>
</feature>
<dbReference type="EMBL" id="CAJPIZ010001865">
    <property type="protein sequence ID" value="CAG2104185.1"/>
    <property type="molecule type" value="Genomic_DNA"/>
</dbReference>
<dbReference type="Gene3D" id="3.80.10.10">
    <property type="entry name" value="Ribonuclease Inhibitor"/>
    <property type="match status" value="2"/>
</dbReference>
<dbReference type="PROSITE" id="PS51450">
    <property type="entry name" value="LRR"/>
    <property type="match status" value="1"/>
</dbReference>
<evidence type="ECO:0000256" key="3">
    <source>
        <dbReference type="ARBA" id="ARBA00022525"/>
    </source>
</evidence>
<evidence type="ECO:0000256" key="4">
    <source>
        <dbReference type="ARBA" id="ARBA00022614"/>
    </source>
</evidence>
<evidence type="ECO:0000313" key="12">
    <source>
        <dbReference type="Proteomes" id="UP000759131"/>
    </source>
</evidence>
<feature type="chain" id="PRO_5036210928" evidence="8">
    <location>
        <begin position="23"/>
        <end position="244"/>
    </location>
</feature>
<evidence type="ECO:0000256" key="1">
    <source>
        <dbReference type="ARBA" id="ARBA00004613"/>
    </source>
</evidence>
<dbReference type="SMART" id="SM00013">
    <property type="entry name" value="LRRNT"/>
    <property type="match status" value="2"/>
</dbReference>
<protein>
    <submittedName>
        <fullName evidence="11">Uncharacterized protein</fullName>
    </submittedName>
</protein>
<dbReference type="InterPro" id="IPR000483">
    <property type="entry name" value="Cys-rich_flank_reg_C"/>
</dbReference>
<evidence type="ECO:0000256" key="5">
    <source>
        <dbReference type="ARBA" id="ARBA00022729"/>
    </source>
</evidence>
<evidence type="ECO:0000256" key="2">
    <source>
        <dbReference type="ARBA" id="ARBA00022473"/>
    </source>
</evidence>
<dbReference type="PANTHER" id="PTHR24369:SF210">
    <property type="entry name" value="CHAOPTIN-RELATED"/>
    <property type="match status" value="1"/>
</dbReference>
<dbReference type="SMART" id="SM00369">
    <property type="entry name" value="LRR_TYP"/>
    <property type="match status" value="3"/>
</dbReference>
<evidence type="ECO:0000259" key="10">
    <source>
        <dbReference type="SMART" id="SM00082"/>
    </source>
</evidence>
<evidence type="ECO:0000313" key="11">
    <source>
        <dbReference type="EMBL" id="CAD7623755.1"/>
    </source>
</evidence>
<dbReference type="Proteomes" id="UP000759131">
    <property type="component" value="Unassembled WGS sequence"/>
</dbReference>
<dbReference type="EMBL" id="OC856440">
    <property type="protein sequence ID" value="CAD7623755.1"/>
    <property type="molecule type" value="Genomic_DNA"/>
</dbReference>
<evidence type="ECO:0000256" key="6">
    <source>
        <dbReference type="ARBA" id="ARBA00022737"/>
    </source>
</evidence>
<evidence type="ECO:0000256" key="8">
    <source>
        <dbReference type="SAM" id="SignalP"/>
    </source>
</evidence>
<evidence type="ECO:0000259" key="9">
    <source>
        <dbReference type="SMART" id="SM00013"/>
    </source>
</evidence>
<dbReference type="InterPro" id="IPR000372">
    <property type="entry name" value="LRRNT"/>
</dbReference>
<dbReference type="AlphaFoldDB" id="A0A7R9KIV1"/>
<gene>
    <name evidence="11" type="ORF">OSB1V03_LOCUS4206</name>
</gene>
<keyword evidence="5 8" id="KW-0732">Signal</keyword>
<keyword evidence="12" id="KW-1185">Reference proteome</keyword>
<name>A0A7R9KIV1_9ACAR</name>
<feature type="domain" description="LRRNT" evidence="9">
    <location>
        <begin position="211"/>
        <end position="243"/>
    </location>
</feature>
<keyword evidence="4" id="KW-0433">Leucine-rich repeat</keyword>
<dbReference type="OrthoDB" id="283575at2759"/>
<keyword evidence="2" id="KW-0217">Developmental protein</keyword>
<dbReference type="InterPro" id="IPR001611">
    <property type="entry name" value="Leu-rich_rpt"/>
</dbReference>
<sequence length="244" mass="27219">MSASSEMMAVLLMVVVVASVMASDGDFGTSMSQCPSECDCNGVTVDCSHRGLTRIPPNIPQEVECLRLEQNMLTEVPHKAFTPFKRLTRIFLFGNQIKDLPEGVFKGLSSLQVLSLYDNNIQSLAEGVFATLTNIQTLHLGRNPFICDCNLKWLADYLEVRPTLETSEARCEEPKRNARKRISQLSPEKFKCKAMEELRTKYANQCLVDTKCPDNCVCDGTVVDCSKRALKDIPNDIPTFATEL</sequence>
<dbReference type="GO" id="GO:0007399">
    <property type="term" value="P:nervous system development"/>
    <property type="evidence" value="ECO:0007669"/>
    <property type="project" value="UniProtKB-ARBA"/>
</dbReference>
<dbReference type="Pfam" id="PF01462">
    <property type="entry name" value="LRRNT"/>
    <property type="match status" value="2"/>
</dbReference>
<keyword evidence="6" id="KW-0677">Repeat</keyword>
<dbReference type="GO" id="GO:0005576">
    <property type="term" value="C:extracellular region"/>
    <property type="evidence" value="ECO:0007669"/>
    <property type="project" value="UniProtKB-SubCell"/>
</dbReference>
<dbReference type="SMART" id="SM00082">
    <property type="entry name" value="LRRCT"/>
    <property type="match status" value="1"/>
</dbReference>
<comment type="subcellular location">
    <subcellularLocation>
        <location evidence="1">Secreted</location>
    </subcellularLocation>
</comment>
<feature type="domain" description="LRRCT" evidence="10">
    <location>
        <begin position="143"/>
        <end position="193"/>
    </location>
</feature>